<dbReference type="InterPro" id="IPR029526">
    <property type="entry name" value="PGBD"/>
</dbReference>
<dbReference type="Pfam" id="PF13843">
    <property type="entry name" value="DDE_Tnp_1_7"/>
    <property type="match status" value="1"/>
</dbReference>
<dbReference type="OrthoDB" id="6599907at2759"/>
<sequence length="461" mass="53710">MNNKLIENDVEEWLAMDIPDNHILSEDEYDLDEDQMDEEAPNQVGIIDRLFLPTGQDIESSSKDLELLENNDDMLVFDFPEFSNGNNDVPTNADNPSLMRILRPRTSTTVIENNFQNNPIVIVPNLPVTPDPVLQTEINRQWRKKDETTIELPLYNENKNYNVEMFKNCKSATDIFVKLLNPIIDHIVDQSNLYATQNNKTLKLSADELMGFIGINFCMGYHKLLSYRHYWSTAKDLHLQVIFEVMSRDRFSEILSNIYVNDNTAIPANNKDKLYKLRPMIDSLNKTFSEAYNGTRELSVDESMIKFKGRSSIKQYNPMKPIKRGYKLWCIADQKGYILNFSIYQGKNEALEREFEDFNLGERIVLKLTKPYWKQSRLIFFDNYFTSIILLERLKTEQTLACGTIRSNRKGMPNNLMKDSTIARGEYDSRFSTSSIGVFKWRDNKTVHSHLTIMETKLQVF</sequence>
<reference evidence="2 3" key="1">
    <citation type="submission" date="2019-08" db="EMBL/GenBank/DDBJ databases">
        <title>The genome of the soybean aphid Biotype 1, its phylome, world population structure and adaptation to the North American continent.</title>
        <authorList>
            <person name="Giordano R."/>
            <person name="Donthu R.K."/>
            <person name="Hernandez A.G."/>
            <person name="Wright C.L."/>
            <person name="Zimin A.V."/>
        </authorList>
    </citation>
    <scope>NUCLEOTIDE SEQUENCE [LARGE SCALE GENOMIC DNA]</scope>
    <source>
        <tissue evidence="2">Whole aphids</tissue>
    </source>
</reference>
<comment type="caution">
    <text evidence="2">The sequence shown here is derived from an EMBL/GenBank/DDBJ whole genome shotgun (WGS) entry which is preliminary data.</text>
</comment>
<keyword evidence="3" id="KW-1185">Reference proteome</keyword>
<dbReference type="PANTHER" id="PTHR46599">
    <property type="entry name" value="PIGGYBAC TRANSPOSABLE ELEMENT-DERIVED PROTEIN 4"/>
    <property type="match status" value="1"/>
</dbReference>
<evidence type="ECO:0000259" key="1">
    <source>
        <dbReference type="Pfam" id="PF13843"/>
    </source>
</evidence>
<dbReference type="PANTHER" id="PTHR46599:SF3">
    <property type="entry name" value="PIGGYBAC TRANSPOSABLE ELEMENT-DERIVED PROTEIN 4"/>
    <property type="match status" value="1"/>
</dbReference>
<accession>A0A6G0SVZ5</accession>
<feature type="domain" description="PiggyBac transposable element-derived protein" evidence="1">
    <location>
        <begin position="172"/>
        <end position="456"/>
    </location>
</feature>
<protein>
    <recommendedName>
        <fullName evidence="1">PiggyBac transposable element-derived protein domain-containing protein</fullName>
    </recommendedName>
</protein>
<proteinExistence type="predicted"/>
<evidence type="ECO:0000313" key="2">
    <source>
        <dbReference type="EMBL" id="KAE9522328.1"/>
    </source>
</evidence>
<dbReference type="AlphaFoldDB" id="A0A6G0SVZ5"/>
<dbReference type="Proteomes" id="UP000475862">
    <property type="component" value="Unassembled WGS sequence"/>
</dbReference>
<dbReference type="EMBL" id="VYZN01001367">
    <property type="protein sequence ID" value="KAE9522328.1"/>
    <property type="molecule type" value="Genomic_DNA"/>
</dbReference>
<organism evidence="2 3">
    <name type="scientific">Aphis glycines</name>
    <name type="common">Soybean aphid</name>
    <dbReference type="NCBI Taxonomy" id="307491"/>
    <lineage>
        <taxon>Eukaryota</taxon>
        <taxon>Metazoa</taxon>
        <taxon>Ecdysozoa</taxon>
        <taxon>Arthropoda</taxon>
        <taxon>Hexapoda</taxon>
        <taxon>Insecta</taxon>
        <taxon>Pterygota</taxon>
        <taxon>Neoptera</taxon>
        <taxon>Paraneoptera</taxon>
        <taxon>Hemiptera</taxon>
        <taxon>Sternorrhyncha</taxon>
        <taxon>Aphidomorpha</taxon>
        <taxon>Aphidoidea</taxon>
        <taxon>Aphididae</taxon>
        <taxon>Aphidini</taxon>
        <taxon>Aphis</taxon>
        <taxon>Aphis</taxon>
    </lineage>
</organism>
<name>A0A6G0SVZ5_APHGL</name>
<gene>
    <name evidence="2" type="ORF">AGLY_017274</name>
</gene>
<evidence type="ECO:0000313" key="3">
    <source>
        <dbReference type="Proteomes" id="UP000475862"/>
    </source>
</evidence>